<dbReference type="PANTHER" id="PTHR47972:SF14">
    <property type="entry name" value="KINESIN-LIKE PROTEIN KIN-14J"/>
    <property type="match status" value="1"/>
</dbReference>
<dbReference type="InterPro" id="IPR027417">
    <property type="entry name" value="P-loop_NTPase"/>
</dbReference>
<comment type="caution">
    <text evidence="15">Lacks conserved residue(s) required for the propagation of feature annotation.</text>
</comment>
<dbReference type="InterPro" id="IPR008207">
    <property type="entry name" value="Sig_transdc_His_kin_Hpt_dom"/>
</dbReference>
<evidence type="ECO:0000256" key="10">
    <source>
        <dbReference type="ARBA" id="ARBA00023012"/>
    </source>
</evidence>
<dbReference type="PANTHER" id="PTHR47972">
    <property type="entry name" value="KINESIN-LIKE PROTEIN KLP-3"/>
    <property type="match status" value="1"/>
</dbReference>
<dbReference type="FunFam" id="1.10.418.10:FF:000065">
    <property type="entry name" value="p-loop nucleoside triphosphate hydrolase superfamily protein with CH (Calponin Homology) domain"/>
    <property type="match status" value="1"/>
</dbReference>
<evidence type="ECO:0000256" key="11">
    <source>
        <dbReference type="ARBA" id="ARBA00023175"/>
    </source>
</evidence>
<dbReference type="GO" id="GO:0008017">
    <property type="term" value="F:microtubule binding"/>
    <property type="evidence" value="ECO:0007669"/>
    <property type="project" value="InterPro"/>
</dbReference>
<dbReference type="InterPro" id="IPR036961">
    <property type="entry name" value="Kinesin_motor_dom_sf"/>
</dbReference>
<evidence type="ECO:0000256" key="9">
    <source>
        <dbReference type="ARBA" id="ARBA00022864"/>
    </source>
</evidence>
<comment type="similarity">
    <text evidence="3">Belongs to the TRAFAC class myosin-kinesin ATPase superfamily. Kinesin family. KIN-14 subfamily.</text>
</comment>
<dbReference type="Gene3D" id="1.10.418.10">
    <property type="entry name" value="Calponin-like domain"/>
    <property type="match status" value="1"/>
</dbReference>
<evidence type="ECO:0000259" key="19">
    <source>
        <dbReference type="PROSITE" id="PS50067"/>
    </source>
</evidence>
<keyword evidence="7" id="KW-0547">Nucleotide-binding</keyword>
<evidence type="ECO:0000256" key="13">
    <source>
        <dbReference type="ARBA" id="ARBA00057097"/>
    </source>
</evidence>
<dbReference type="GO" id="GO:0005874">
    <property type="term" value="C:microtubule"/>
    <property type="evidence" value="ECO:0007669"/>
    <property type="project" value="UniProtKB-KW"/>
</dbReference>
<organism evidence="20">
    <name type="scientific">Oryza glumipatula</name>
    <dbReference type="NCBI Taxonomy" id="40148"/>
    <lineage>
        <taxon>Eukaryota</taxon>
        <taxon>Viridiplantae</taxon>
        <taxon>Streptophyta</taxon>
        <taxon>Embryophyta</taxon>
        <taxon>Tracheophyta</taxon>
        <taxon>Spermatophyta</taxon>
        <taxon>Magnoliopsida</taxon>
        <taxon>Liliopsida</taxon>
        <taxon>Poales</taxon>
        <taxon>Poaceae</taxon>
        <taxon>BOP clade</taxon>
        <taxon>Oryzoideae</taxon>
        <taxon>Oryzeae</taxon>
        <taxon>Oryzinae</taxon>
        <taxon>Oryza</taxon>
    </lineage>
</organism>
<dbReference type="SUPFAM" id="SSF52540">
    <property type="entry name" value="P-loop containing nucleoside triphosphate hydrolases"/>
    <property type="match status" value="1"/>
</dbReference>
<dbReference type="GO" id="GO:0009736">
    <property type="term" value="P:cytokinin-activated signaling pathway"/>
    <property type="evidence" value="ECO:0007669"/>
    <property type="project" value="UniProtKB-KW"/>
</dbReference>
<dbReference type="Pfam" id="PF00225">
    <property type="entry name" value="Kinesin"/>
    <property type="match status" value="1"/>
</dbReference>
<feature type="domain" description="Calponin-homology (CH)" evidence="18">
    <location>
        <begin position="187"/>
        <end position="294"/>
    </location>
</feature>
<dbReference type="FunFam" id="1.20.120.160:FF:000001">
    <property type="entry name" value="Histidine-containing phosphotransfer protein 1"/>
    <property type="match status" value="1"/>
</dbReference>
<dbReference type="InterPro" id="IPR001752">
    <property type="entry name" value="Kinesin_motor_dom"/>
</dbReference>
<dbReference type="PRINTS" id="PR00380">
    <property type="entry name" value="KINESINHEAVY"/>
</dbReference>
<dbReference type="PROSITE" id="PS50021">
    <property type="entry name" value="CH"/>
    <property type="match status" value="1"/>
</dbReference>
<dbReference type="SMART" id="SM00129">
    <property type="entry name" value="KISc"/>
    <property type="match status" value="1"/>
</dbReference>
<keyword evidence="5" id="KW-0716">Sensory transduction</keyword>
<feature type="domain" description="Kinesin motor" evidence="19">
    <location>
        <begin position="777"/>
        <end position="912"/>
    </location>
</feature>
<evidence type="ECO:0000256" key="4">
    <source>
        <dbReference type="ARBA" id="ARBA00022490"/>
    </source>
</evidence>
<feature type="region of interest" description="Disordered" evidence="17">
    <location>
        <begin position="988"/>
        <end position="1008"/>
    </location>
</feature>
<dbReference type="EnsemblPlants" id="OGLUM05G24460.1">
    <property type="protein sequence ID" value="OGLUM05G24460.1"/>
    <property type="gene ID" value="OGLUM05G24460"/>
</dbReference>
<dbReference type="GO" id="GO:0005634">
    <property type="term" value="C:nucleus"/>
    <property type="evidence" value="ECO:0007669"/>
    <property type="project" value="UniProtKB-SubCell"/>
</dbReference>
<dbReference type="GO" id="GO:0005524">
    <property type="term" value="F:ATP binding"/>
    <property type="evidence" value="ECO:0007669"/>
    <property type="project" value="UniProtKB-KW"/>
</dbReference>
<dbReference type="Gene3D" id="1.20.120.160">
    <property type="entry name" value="HPT domain"/>
    <property type="match status" value="1"/>
</dbReference>
<evidence type="ECO:0000256" key="16">
    <source>
        <dbReference type="SAM" id="Coils"/>
    </source>
</evidence>
<dbReference type="AlphaFoldDB" id="A0A0E0A1R5"/>
<dbReference type="Gramene" id="OGLUM05G24460.1">
    <property type="protein sequence ID" value="OGLUM05G24460.1"/>
    <property type="gene ID" value="OGLUM05G24460"/>
</dbReference>
<name>A0A0E0A1R5_9ORYZ</name>
<dbReference type="SUPFAM" id="SSF47226">
    <property type="entry name" value="Histidine-containing phosphotransfer domain, HPT domain"/>
    <property type="match status" value="1"/>
</dbReference>
<evidence type="ECO:0000259" key="18">
    <source>
        <dbReference type="PROSITE" id="PS50021"/>
    </source>
</evidence>
<dbReference type="Proteomes" id="UP000026961">
    <property type="component" value="Chromosome 5"/>
</dbReference>
<dbReference type="InterPro" id="IPR036872">
    <property type="entry name" value="CH_dom_sf"/>
</dbReference>
<keyword evidence="11" id="KW-0505">Motor protein</keyword>
<dbReference type="FunFam" id="3.40.850.10:FF:000111">
    <property type="entry name" value="p-loop nucleoside triphosphate hydrolase superfamily protein with CH (Calponin Homology) domain"/>
    <property type="match status" value="1"/>
</dbReference>
<reference evidence="20" key="1">
    <citation type="submission" date="2015-04" db="UniProtKB">
        <authorList>
            <consortium name="EnsemblPlants"/>
        </authorList>
    </citation>
    <scope>IDENTIFICATION</scope>
</reference>
<dbReference type="InterPro" id="IPR001715">
    <property type="entry name" value="CH_dom"/>
</dbReference>
<dbReference type="InterPro" id="IPR036641">
    <property type="entry name" value="HPT_dom_sf"/>
</dbReference>
<reference evidence="20" key="2">
    <citation type="submission" date="2018-05" db="EMBL/GenBank/DDBJ databases">
        <title>OgluRS3 (Oryza glumaepatula Reference Sequence Version 3).</title>
        <authorList>
            <person name="Zhang J."/>
            <person name="Kudrna D."/>
            <person name="Lee S."/>
            <person name="Talag J."/>
            <person name="Welchert J."/>
            <person name="Wing R.A."/>
        </authorList>
    </citation>
    <scope>NUCLEOTIDE SEQUENCE [LARGE SCALE GENOMIC DNA]</scope>
</reference>
<comment type="function">
    <text evidence="13">Functions as a two-component phosphorelay mediators between cytokinin sensor histidine kinases and response regulators (B-type ARRs). Plays an important role in propagating cytokinin signal transduction through the multistep His-to-Asp phosphorelay. Functions as a positive regulator of the cytokinin signaling pathway. May play a regulatory role in salt and drought tolerance during plant development.</text>
</comment>
<evidence type="ECO:0000256" key="12">
    <source>
        <dbReference type="ARBA" id="ARBA00023242"/>
    </source>
</evidence>
<evidence type="ECO:0000256" key="1">
    <source>
        <dbReference type="ARBA" id="ARBA00004123"/>
    </source>
</evidence>
<evidence type="ECO:0000256" key="14">
    <source>
        <dbReference type="ARBA" id="ARBA00082625"/>
    </source>
</evidence>
<evidence type="ECO:0000313" key="21">
    <source>
        <dbReference type="Proteomes" id="UP000026961"/>
    </source>
</evidence>
<evidence type="ECO:0000256" key="17">
    <source>
        <dbReference type="SAM" id="MobiDB-lite"/>
    </source>
</evidence>
<sequence length="1119" mass="125147">MSLFPTGVAASPRCSLFRWKRKLPNQLGRAKAVRSVGDECSPRVMQSSAAAVEMRRNPEGEVATASFHGYLDEQFCQVEDLQDEANPNFAEEVVSLFFKDSARVMLNFEQAIEKHPKDFARWDAHMQQLKGSCSSIGASRVKNECTSFRNFCGEENAEGCTRSFQKVKREHAVLRQKLESYFQIAMADRRAEVIEWLNALLPEYCLPLDSSDDELRELLSDGTVLCHIVNALIPGVLEESWGAYASSDQHAGHVKKFLAVVADMGLPGFSVKDLEEGSMSGVVDCLLVLRESVSSGLRDGTSKAPLRKKWRVPETGEPLVPGVAQGKTSPGEDKRNGLPDPKSQQKTPIFNGRKLREIFQLKRGSYADLPAAKISEMMHSNSLDNAPTQSLLSVVNGILDESIERKKGEIPHRVVYLLRKVVQEIERRLCIQAEHIRSQNVIIKTREDKYHSKIKALEILVNGTNEENQMAINRLQIIKEEKSKIEEKRKLGEQDVARLMKEKEISENTIASLKKEMEVMTSMHEQQLQKIELTAKQMEEHLTTKIKEVESLLVQSNKKIEEVEAASLLKSQLWNKKEGIFQKYMNSQQLYVKGLRISSWSIKNEMHALEMELRDEMSNFGSGLKCLVDAAENYHKVLAENQKLFNEVQELKGNIRVYCRVRPFLPGQDKKSTTVDYIGENGELLISNPFKQGKDGHRMFKFNKVFSPFSSQAEVFSDIQPLIRSVLDGFNSGPSTSKQDWGVNYRALNDLFDISLSRRNAFSYEVGVQMVEIYNEQANRAVGSTALNERSSRILTVHVRGLDVKNGSTSRGCLHLIDLAGSERVERSEATGDRLKEAQHINKSLSALGDVIFALAQKNAHVPYRNSKLTQVLQSSLGGQAKTLMFVQINPDVESYSETISTLKFAERVSGVELGAARSNKEGKDIKELLEQVASLKDTIVRKDTEIEQLQLMKDKVKSPSFAVDINGASMPKNSNSDLRSVLSITTNQQSQLSDPQSYAEVNRDGGPTSYTDITPTCLDEADFEDNASEDGFSGGTDYSVGCAAGASVFPNSCSDRTADTSIRRISSRIARFSLTKNGQPATSRPKPKDTAPKTPSMYYKPLIYFNRLVTITVLPTQF</sequence>
<keyword evidence="9" id="KW-0932">Cytokinin signaling pathway</keyword>
<evidence type="ECO:0000313" key="20">
    <source>
        <dbReference type="EnsemblPlants" id="OGLUM05G24460.1"/>
    </source>
</evidence>
<evidence type="ECO:0000256" key="6">
    <source>
        <dbReference type="ARBA" id="ARBA00022701"/>
    </source>
</evidence>
<evidence type="ECO:0000256" key="15">
    <source>
        <dbReference type="PROSITE-ProRule" id="PRU00283"/>
    </source>
</evidence>
<evidence type="ECO:0000256" key="5">
    <source>
        <dbReference type="ARBA" id="ARBA00022606"/>
    </source>
</evidence>
<evidence type="ECO:0000256" key="2">
    <source>
        <dbReference type="ARBA" id="ARBA00004514"/>
    </source>
</evidence>
<dbReference type="eggNOG" id="KOG0239">
    <property type="taxonomic scope" value="Eukaryota"/>
</dbReference>
<comment type="subcellular location">
    <subcellularLocation>
        <location evidence="2">Cytoplasm</location>
        <location evidence="2">Cytosol</location>
    </subcellularLocation>
    <subcellularLocation>
        <location evidence="1">Nucleus</location>
    </subcellularLocation>
</comment>
<evidence type="ECO:0000256" key="3">
    <source>
        <dbReference type="ARBA" id="ARBA00010899"/>
    </source>
</evidence>
<dbReference type="PROSITE" id="PS50067">
    <property type="entry name" value="KINESIN_MOTOR_2"/>
    <property type="match status" value="2"/>
</dbReference>
<dbReference type="InterPro" id="IPR027640">
    <property type="entry name" value="Kinesin-like_fam"/>
</dbReference>
<feature type="region of interest" description="Disordered" evidence="17">
    <location>
        <begin position="296"/>
        <end position="349"/>
    </location>
</feature>
<feature type="coiled-coil region" evidence="16">
    <location>
        <begin position="461"/>
        <end position="516"/>
    </location>
</feature>
<feature type="compositionally biased region" description="Polar residues" evidence="17">
    <location>
        <begin position="988"/>
        <end position="997"/>
    </location>
</feature>
<evidence type="ECO:0000256" key="8">
    <source>
        <dbReference type="ARBA" id="ARBA00022840"/>
    </source>
</evidence>
<feature type="region of interest" description="Disordered" evidence="17">
    <location>
        <begin position="1075"/>
        <end position="1095"/>
    </location>
</feature>
<dbReference type="SUPFAM" id="SSF47576">
    <property type="entry name" value="Calponin-homology domain, CH-domain"/>
    <property type="match status" value="1"/>
</dbReference>
<keyword evidence="6" id="KW-0493">Microtubule</keyword>
<dbReference type="GO" id="GO:0003777">
    <property type="term" value="F:microtubule motor activity"/>
    <property type="evidence" value="ECO:0007669"/>
    <property type="project" value="InterPro"/>
</dbReference>
<dbReference type="Pfam" id="PF00307">
    <property type="entry name" value="CH"/>
    <property type="match status" value="1"/>
</dbReference>
<protein>
    <recommendedName>
        <fullName evidence="14">OsHP1</fullName>
    </recommendedName>
</protein>
<keyword evidence="4" id="KW-0963">Cytoplasm</keyword>
<accession>A0A0E0A1R5</accession>
<keyword evidence="10" id="KW-0902">Two-component regulatory system</keyword>
<dbReference type="FunFam" id="3.40.850.10:FF:000373">
    <property type="entry name" value="p-loop nucleoside triphosphate hydrolase superfamily protein with CH (Calponin Homology) domain"/>
    <property type="match status" value="1"/>
</dbReference>
<dbReference type="Pfam" id="PF01627">
    <property type="entry name" value="Hpt"/>
    <property type="match status" value="1"/>
</dbReference>
<keyword evidence="8" id="KW-0067">ATP-binding</keyword>
<dbReference type="GO" id="GO:0000160">
    <property type="term" value="P:phosphorelay signal transduction system"/>
    <property type="evidence" value="ECO:0007669"/>
    <property type="project" value="UniProtKB-KW"/>
</dbReference>
<dbReference type="GO" id="GO:0007018">
    <property type="term" value="P:microtubule-based movement"/>
    <property type="evidence" value="ECO:0007669"/>
    <property type="project" value="InterPro"/>
</dbReference>
<feature type="domain" description="Kinesin motor" evidence="19">
    <location>
        <begin position="654"/>
        <end position="731"/>
    </location>
</feature>
<keyword evidence="16" id="KW-0175">Coiled coil</keyword>
<keyword evidence="12" id="KW-0539">Nucleus</keyword>
<dbReference type="eggNOG" id="KOG4747">
    <property type="taxonomic scope" value="Eukaryota"/>
</dbReference>
<proteinExistence type="inferred from homology"/>
<dbReference type="HOGENOM" id="CLU_001485_1_1_1"/>
<dbReference type="STRING" id="40148.A0A0E0A1R5"/>
<dbReference type="GO" id="GO:0005829">
    <property type="term" value="C:cytosol"/>
    <property type="evidence" value="ECO:0007669"/>
    <property type="project" value="UniProtKB-SubCell"/>
</dbReference>
<keyword evidence="21" id="KW-1185">Reference proteome</keyword>
<dbReference type="Gene3D" id="3.40.850.10">
    <property type="entry name" value="Kinesin motor domain"/>
    <property type="match status" value="2"/>
</dbReference>
<evidence type="ECO:0000256" key="7">
    <source>
        <dbReference type="ARBA" id="ARBA00022741"/>
    </source>
</evidence>
<dbReference type="GO" id="GO:0080038">
    <property type="term" value="P:positive regulation of cytokinin-activated signaling pathway"/>
    <property type="evidence" value="ECO:0007669"/>
    <property type="project" value="UniProtKB-ARBA"/>
</dbReference>